<dbReference type="AlphaFoldDB" id="A0A849B4N6"/>
<gene>
    <name evidence="1" type="ORF">HLA91_12365</name>
</gene>
<evidence type="ECO:0000313" key="1">
    <source>
        <dbReference type="EMBL" id="NNG80156.1"/>
    </source>
</evidence>
<dbReference type="RefSeq" id="WP_170274929.1">
    <property type="nucleotide sequence ID" value="NZ_BAAAKH010000006.1"/>
</dbReference>
<accession>A0A849B4N6</accession>
<evidence type="ECO:0000313" key="2">
    <source>
        <dbReference type="Proteomes" id="UP000549517"/>
    </source>
</evidence>
<reference evidence="1 2" key="1">
    <citation type="submission" date="2020-05" db="EMBL/GenBank/DDBJ databases">
        <title>MicrobeNet Type strains.</title>
        <authorList>
            <person name="Nicholson A.C."/>
        </authorList>
    </citation>
    <scope>NUCLEOTIDE SEQUENCE [LARGE SCALE GENOMIC DNA]</scope>
    <source>
        <strain evidence="1 2">CCUG 46604</strain>
    </source>
</reference>
<name>A0A849B4N6_9MICO</name>
<organism evidence="1 2">
    <name type="scientific">Brevibacterium luteolum</name>
    <dbReference type="NCBI Taxonomy" id="199591"/>
    <lineage>
        <taxon>Bacteria</taxon>
        <taxon>Bacillati</taxon>
        <taxon>Actinomycetota</taxon>
        <taxon>Actinomycetes</taxon>
        <taxon>Micrococcales</taxon>
        <taxon>Brevibacteriaceae</taxon>
        <taxon>Brevibacterium</taxon>
    </lineage>
</organism>
<dbReference type="EMBL" id="JABEMC010000010">
    <property type="protein sequence ID" value="NNG80156.1"/>
    <property type="molecule type" value="Genomic_DNA"/>
</dbReference>
<protein>
    <submittedName>
        <fullName evidence="1">Uncharacterized protein</fullName>
    </submittedName>
</protein>
<comment type="caution">
    <text evidence="1">The sequence shown here is derived from an EMBL/GenBank/DDBJ whole genome shotgun (WGS) entry which is preliminary data.</text>
</comment>
<dbReference type="Proteomes" id="UP000549517">
    <property type="component" value="Unassembled WGS sequence"/>
</dbReference>
<proteinExistence type="predicted"/>
<sequence>MTYEDFESQLNRSATIIHDQEDLHAALELVQYVIEFSAESTPHNGKFANSTAALASLTRAFHDAQGIMRLAAFHHYVQALALLRSMYEAANLSRTLAHSPKSAEKWINGRWQSDQRTRQFVRDVMYADSEDKDKEEAVQAYENVYKLYSKWTHITPTSALEPYLTDVPEGGYRVQLFPKFDEARLRFVLETLTKESIVLAFAARNCLSALEVLPEWWHRDLEKIKMRVMGDDYEPSNIEWEGHQERHDRLLKNLQPISILDRHLRRDPDSIQNRMHRGPDN</sequence>